<keyword evidence="8" id="KW-1185">Reference proteome</keyword>
<evidence type="ECO:0000256" key="2">
    <source>
        <dbReference type="ARBA" id="ARBA00022692"/>
    </source>
</evidence>
<dbReference type="GO" id="GO:0022857">
    <property type="term" value="F:transmembrane transporter activity"/>
    <property type="evidence" value="ECO:0007669"/>
    <property type="project" value="InterPro"/>
</dbReference>
<feature type="transmembrane region" description="Helical" evidence="5">
    <location>
        <begin position="221"/>
        <end position="244"/>
    </location>
</feature>
<organism evidence="7 8">
    <name type="scientific">Pseudobacter ginsenosidimutans</name>
    <dbReference type="NCBI Taxonomy" id="661488"/>
    <lineage>
        <taxon>Bacteria</taxon>
        <taxon>Pseudomonadati</taxon>
        <taxon>Bacteroidota</taxon>
        <taxon>Chitinophagia</taxon>
        <taxon>Chitinophagales</taxon>
        <taxon>Chitinophagaceae</taxon>
        <taxon>Pseudobacter</taxon>
    </lineage>
</organism>
<evidence type="ECO:0000256" key="3">
    <source>
        <dbReference type="ARBA" id="ARBA00022989"/>
    </source>
</evidence>
<dbReference type="AlphaFoldDB" id="A0A4Q7N1V2"/>
<dbReference type="InterPro" id="IPR011701">
    <property type="entry name" value="MFS"/>
</dbReference>
<dbReference type="PROSITE" id="PS50850">
    <property type="entry name" value="MFS"/>
    <property type="match status" value="1"/>
</dbReference>
<dbReference type="Gene3D" id="1.20.1250.20">
    <property type="entry name" value="MFS general substrate transporter like domains"/>
    <property type="match status" value="2"/>
</dbReference>
<proteinExistence type="predicted"/>
<dbReference type="InterPro" id="IPR036259">
    <property type="entry name" value="MFS_trans_sf"/>
</dbReference>
<feature type="transmembrane region" description="Helical" evidence="5">
    <location>
        <begin position="79"/>
        <end position="98"/>
    </location>
</feature>
<evidence type="ECO:0000259" key="6">
    <source>
        <dbReference type="PROSITE" id="PS50850"/>
    </source>
</evidence>
<feature type="transmembrane region" description="Helical" evidence="5">
    <location>
        <begin position="343"/>
        <end position="368"/>
    </location>
</feature>
<feature type="transmembrane region" description="Helical" evidence="5">
    <location>
        <begin position="20"/>
        <end position="39"/>
    </location>
</feature>
<feature type="domain" description="Major facilitator superfamily (MFS) profile" evidence="6">
    <location>
        <begin position="14"/>
        <end position="394"/>
    </location>
</feature>
<dbReference type="InterPro" id="IPR020846">
    <property type="entry name" value="MFS_dom"/>
</dbReference>
<feature type="transmembrane region" description="Helical" evidence="5">
    <location>
        <begin position="310"/>
        <end position="331"/>
    </location>
</feature>
<name>A0A4Q7N1V2_9BACT</name>
<evidence type="ECO:0000256" key="4">
    <source>
        <dbReference type="ARBA" id="ARBA00023136"/>
    </source>
</evidence>
<comment type="subcellular location">
    <subcellularLocation>
        <location evidence="1">Membrane</location>
        <topology evidence="1">Multi-pass membrane protein</topology>
    </subcellularLocation>
</comment>
<evidence type="ECO:0000256" key="1">
    <source>
        <dbReference type="ARBA" id="ARBA00004141"/>
    </source>
</evidence>
<sequence>MFDMKGGQQGLLNAKTATQLIFLVCGLGVASWAPMVPYAKDRLGLHEGQLGILLLFMGGGAFIMMPLAGWLSNKYGNRVIMLAAGLLLGCLLPLLLLIDSVAVMAIALLLFGAGAGAIDVAMNAHGVQVQNLYGKPIMSSLHGLFSVGGLFGSLGLGFLVKTGLQPLHAAIAIGLLLIFITLSQYKRLFNHHQEKEIIQRFNQPDEPGTKGNRYQWLRGSVLFLGFMCFASFLSEGAMLDWSAVYLRDVKGVQQELSGIGYAAFSIAMAVMRLLGDGIVEKWKSKTVVITGSLIATTGLMISILSPSIYLVLAGYILLGIGAANIVPIFFSEGGRLPGIPSTVSIPVITTIGYTGSLAGPALLGFIAHHFSLDMAFGLTALLMLSISIAWSFKK</sequence>
<dbReference type="Proteomes" id="UP000293874">
    <property type="component" value="Unassembled WGS sequence"/>
</dbReference>
<dbReference type="InterPro" id="IPR051788">
    <property type="entry name" value="MFS_Transporter"/>
</dbReference>
<gene>
    <name evidence="7" type="ORF">EV199_0433</name>
</gene>
<keyword evidence="3 5" id="KW-1133">Transmembrane helix</keyword>
<feature type="transmembrane region" description="Helical" evidence="5">
    <location>
        <begin position="256"/>
        <end position="274"/>
    </location>
</feature>
<evidence type="ECO:0000313" key="7">
    <source>
        <dbReference type="EMBL" id="RZS74584.1"/>
    </source>
</evidence>
<dbReference type="SUPFAM" id="SSF103473">
    <property type="entry name" value="MFS general substrate transporter"/>
    <property type="match status" value="1"/>
</dbReference>
<comment type="caution">
    <text evidence="7">The sequence shown here is derived from an EMBL/GenBank/DDBJ whole genome shotgun (WGS) entry which is preliminary data.</text>
</comment>
<dbReference type="RefSeq" id="WP_207234171.1">
    <property type="nucleotide sequence ID" value="NZ_CP042431.1"/>
</dbReference>
<dbReference type="PANTHER" id="PTHR23514:SF13">
    <property type="entry name" value="INNER MEMBRANE PROTEIN YBJJ"/>
    <property type="match status" value="1"/>
</dbReference>
<keyword evidence="4 5" id="KW-0472">Membrane</keyword>
<feature type="transmembrane region" description="Helical" evidence="5">
    <location>
        <begin position="166"/>
        <end position="185"/>
    </location>
</feature>
<dbReference type="CDD" id="cd17393">
    <property type="entry name" value="MFS_MosC_like"/>
    <property type="match status" value="1"/>
</dbReference>
<reference evidence="7 8" key="1">
    <citation type="submission" date="2019-02" db="EMBL/GenBank/DDBJ databases">
        <title>Genomic Encyclopedia of Type Strains, Phase IV (KMG-IV): sequencing the most valuable type-strain genomes for metagenomic binning, comparative biology and taxonomic classification.</title>
        <authorList>
            <person name="Goeker M."/>
        </authorList>
    </citation>
    <scope>NUCLEOTIDE SEQUENCE [LARGE SCALE GENOMIC DNA]</scope>
    <source>
        <strain evidence="7 8">DSM 18116</strain>
    </source>
</reference>
<dbReference type="Pfam" id="PF07690">
    <property type="entry name" value="MFS_1"/>
    <property type="match status" value="1"/>
</dbReference>
<evidence type="ECO:0000313" key="8">
    <source>
        <dbReference type="Proteomes" id="UP000293874"/>
    </source>
</evidence>
<evidence type="ECO:0000256" key="5">
    <source>
        <dbReference type="SAM" id="Phobius"/>
    </source>
</evidence>
<dbReference type="GO" id="GO:0016020">
    <property type="term" value="C:membrane"/>
    <property type="evidence" value="ECO:0007669"/>
    <property type="project" value="UniProtKB-SubCell"/>
</dbReference>
<dbReference type="EMBL" id="SGXA01000001">
    <property type="protein sequence ID" value="RZS74584.1"/>
    <property type="molecule type" value="Genomic_DNA"/>
</dbReference>
<dbReference type="PANTHER" id="PTHR23514">
    <property type="entry name" value="BYPASS OF STOP CODON PROTEIN 6"/>
    <property type="match status" value="1"/>
</dbReference>
<feature type="transmembrane region" description="Helical" evidence="5">
    <location>
        <begin position="374"/>
        <end position="392"/>
    </location>
</feature>
<feature type="transmembrane region" description="Helical" evidence="5">
    <location>
        <begin position="104"/>
        <end position="122"/>
    </location>
</feature>
<protein>
    <submittedName>
        <fullName evidence="7">Fucose permease</fullName>
    </submittedName>
</protein>
<feature type="transmembrane region" description="Helical" evidence="5">
    <location>
        <begin position="286"/>
        <end position="304"/>
    </location>
</feature>
<feature type="transmembrane region" description="Helical" evidence="5">
    <location>
        <begin position="51"/>
        <end position="72"/>
    </location>
</feature>
<accession>A0A4Q7N1V2</accession>
<keyword evidence="2 5" id="KW-0812">Transmembrane</keyword>
<feature type="transmembrane region" description="Helical" evidence="5">
    <location>
        <begin position="143"/>
        <end position="160"/>
    </location>
</feature>